<protein>
    <submittedName>
        <fullName evidence="1">Unannotated protein</fullName>
    </submittedName>
</protein>
<evidence type="ECO:0000313" key="1">
    <source>
        <dbReference type="EMBL" id="CAB4543241.1"/>
    </source>
</evidence>
<dbReference type="AlphaFoldDB" id="A0A6J6BVM8"/>
<gene>
    <name evidence="1" type="ORF">UFOPK1446_00524</name>
</gene>
<accession>A0A6J6BVM8</accession>
<sequence>MASSQGHTHAITNSLTQRSGGGFDAGGVLPFRVARGLRTPLSQLFDVVHFEAIAAEKQLQVQGEAGVSKGQNEAIATNPVRIVGVVGHDVLKEVVGNRCQGHRGAGVTVAGLLDRVHGQDASRGYGSSI</sequence>
<reference evidence="1" key="1">
    <citation type="submission" date="2020-05" db="EMBL/GenBank/DDBJ databases">
        <authorList>
            <person name="Chiriac C."/>
            <person name="Salcher M."/>
            <person name="Ghai R."/>
            <person name="Kavagutti S V."/>
        </authorList>
    </citation>
    <scope>NUCLEOTIDE SEQUENCE</scope>
</reference>
<dbReference type="EMBL" id="CAEZSO010000088">
    <property type="protein sequence ID" value="CAB4543241.1"/>
    <property type="molecule type" value="Genomic_DNA"/>
</dbReference>
<proteinExistence type="predicted"/>
<organism evidence="1">
    <name type="scientific">freshwater metagenome</name>
    <dbReference type="NCBI Taxonomy" id="449393"/>
    <lineage>
        <taxon>unclassified sequences</taxon>
        <taxon>metagenomes</taxon>
        <taxon>ecological metagenomes</taxon>
    </lineage>
</organism>
<name>A0A6J6BVM8_9ZZZZ</name>